<evidence type="ECO:0000256" key="5">
    <source>
        <dbReference type="SAM" id="Phobius"/>
    </source>
</evidence>
<feature type="transmembrane region" description="Helical" evidence="5">
    <location>
        <begin position="161"/>
        <end position="179"/>
    </location>
</feature>
<dbReference type="EMBL" id="CP045902">
    <property type="protein sequence ID" value="QQP38572.1"/>
    <property type="molecule type" value="Genomic_DNA"/>
</dbReference>
<dbReference type="Pfam" id="PF00083">
    <property type="entry name" value="Sugar_tr"/>
    <property type="match status" value="1"/>
</dbReference>
<dbReference type="Gene3D" id="1.20.1250.20">
    <property type="entry name" value="MFS general substrate transporter like domains"/>
    <property type="match status" value="1"/>
</dbReference>
<evidence type="ECO:0000313" key="6">
    <source>
        <dbReference type="EMBL" id="QQP38572.1"/>
    </source>
</evidence>
<evidence type="ECO:0000256" key="2">
    <source>
        <dbReference type="ARBA" id="ARBA00022692"/>
    </source>
</evidence>
<dbReference type="AlphaFoldDB" id="A0A7T8GVN1"/>
<feature type="non-terminal residue" evidence="6">
    <location>
        <position position="222"/>
    </location>
</feature>
<accession>A0A7T8GVN1</accession>
<comment type="subcellular location">
    <subcellularLocation>
        <location evidence="1">Membrane</location>
    </subcellularLocation>
</comment>
<dbReference type="Proteomes" id="UP000595437">
    <property type="component" value="Chromosome 13"/>
</dbReference>
<dbReference type="PANTHER" id="PTHR48021">
    <property type="match status" value="1"/>
</dbReference>
<organism evidence="6 7">
    <name type="scientific">Caligus rogercresseyi</name>
    <name type="common">Sea louse</name>
    <dbReference type="NCBI Taxonomy" id="217165"/>
    <lineage>
        <taxon>Eukaryota</taxon>
        <taxon>Metazoa</taxon>
        <taxon>Ecdysozoa</taxon>
        <taxon>Arthropoda</taxon>
        <taxon>Crustacea</taxon>
        <taxon>Multicrustacea</taxon>
        <taxon>Hexanauplia</taxon>
        <taxon>Copepoda</taxon>
        <taxon>Siphonostomatoida</taxon>
        <taxon>Caligidae</taxon>
        <taxon>Caligus</taxon>
    </lineage>
</organism>
<dbReference type="GO" id="GO:0016020">
    <property type="term" value="C:membrane"/>
    <property type="evidence" value="ECO:0007669"/>
    <property type="project" value="UniProtKB-SubCell"/>
</dbReference>
<reference evidence="7" key="1">
    <citation type="submission" date="2021-01" db="EMBL/GenBank/DDBJ databases">
        <title>Caligus Genome Assembly.</title>
        <authorList>
            <person name="Gallardo-Escarate C."/>
        </authorList>
    </citation>
    <scope>NUCLEOTIDE SEQUENCE [LARGE SCALE GENOMIC DNA]</scope>
</reference>
<evidence type="ECO:0000256" key="4">
    <source>
        <dbReference type="ARBA" id="ARBA00023136"/>
    </source>
</evidence>
<dbReference type="InterPro" id="IPR036259">
    <property type="entry name" value="MFS_trans_sf"/>
</dbReference>
<keyword evidence="4 5" id="KW-0472">Membrane</keyword>
<feature type="transmembrane region" description="Helical" evidence="5">
    <location>
        <begin position="199"/>
        <end position="217"/>
    </location>
</feature>
<feature type="transmembrane region" description="Helical" evidence="5">
    <location>
        <begin position="134"/>
        <end position="154"/>
    </location>
</feature>
<evidence type="ECO:0000256" key="3">
    <source>
        <dbReference type="ARBA" id="ARBA00022989"/>
    </source>
</evidence>
<dbReference type="GO" id="GO:0022857">
    <property type="term" value="F:transmembrane transporter activity"/>
    <property type="evidence" value="ECO:0007669"/>
    <property type="project" value="InterPro"/>
</dbReference>
<feature type="non-terminal residue" evidence="6">
    <location>
        <position position="1"/>
    </location>
</feature>
<keyword evidence="7" id="KW-1185">Reference proteome</keyword>
<dbReference type="OrthoDB" id="8120565at2759"/>
<keyword evidence="2 5" id="KW-0812">Transmembrane</keyword>
<evidence type="ECO:0000313" key="7">
    <source>
        <dbReference type="Proteomes" id="UP000595437"/>
    </source>
</evidence>
<name>A0A7T8GVN1_CALRO</name>
<evidence type="ECO:0000256" key="1">
    <source>
        <dbReference type="ARBA" id="ARBA00004370"/>
    </source>
</evidence>
<dbReference type="SUPFAM" id="SSF103473">
    <property type="entry name" value="MFS general substrate transporter"/>
    <property type="match status" value="1"/>
</dbReference>
<gene>
    <name evidence="6" type="ORF">FKW44_019180</name>
</gene>
<dbReference type="PANTHER" id="PTHR48021:SF1">
    <property type="entry name" value="GH07001P-RELATED"/>
    <property type="match status" value="1"/>
</dbReference>
<dbReference type="InterPro" id="IPR005828">
    <property type="entry name" value="MFS_sugar_transport-like"/>
</dbReference>
<dbReference type="InterPro" id="IPR050549">
    <property type="entry name" value="MFS_Trehalose_Transporter"/>
</dbReference>
<proteinExistence type="predicted"/>
<keyword evidence="3 5" id="KW-1133">Transmembrane helix</keyword>
<feature type="transmembrane region" description="Helical" evidence="5">
    <location>
        <begin position="62"/>
        <end position="81"/>
    </location>
</feature>
<feature type="transmembrane region" description="Helical" evidence="5">
    <location>
        <begin position="20"/>
        <end position="42"/>
    </location>
</feature>
<feature type="transmembrane region" description="Helical" evidence="5">
    <location>
        <begin position="93"/>
        <end position="114"/>
    </location>
</feature>
<protein>
    <submittedName>
        <fullName evidence="6">Trehalose transporter 12</fullName>
    </submittedName>
</protein>
<sequence length="222" mass="24210">PNKKPTSGVLDFNRSRLKDLLIGSGMMFFYQFAGYTVVNNNINEILASGDLISFEEIRPENIASILISGAGLLGVILGLFLSIKANSRIKGKIIIMFSGIFSGLAFFMIGGAYYYRLDEEREDYTFLLLGTGSLVAHILFFSAGYGSICLPLIAQSQAPSARPLAMSVITTLGGAFAFLNAKSYYDLTALLGGRRDLSFFIYGLINLIGALYMAFAIKTKDR</sequence>